<organism evidence="2 3">
    <name type="scientific">Limosilactobacillus pontis DSM 8475</name>
    <dbReference type="NCBI Taxonomy" id="1423794"/>
    <lineage>
        <taxon>Bacteria</taxon>
        <taxon>Bacillati</taxon>
        <taxon>Bacillota</taxon>
        <taxon>Bacilli</taxon>
        <taxon>Lactobacillales</taxon>
        <taxon>Lactobacillaceae</taxon>
        <taxon>Limosilactobacillus</taxon>
    </lineage>
</organism>
<proteinExistence type="predicted"/>
<dbReference type="RefSeq" id="WP_057806864.1">
    <property type="nucleotide sequence ID" value="NZ_AZGO01000043.1"/>
</dbReference>
<dbReference type="AlphaFoldDB" id="A0A922PV07"/>
<keyword evidence="1" id="KW-0472">Membrane</keyword>
<protein>
    <submittedName>
        <fullName evidence="2">Uncharacterized protein</fullName>
    </submittedName>
</protein>
<gene>
    <name evidence="2" type="ORF">FD34_GL001608</name>
</gene>
<dbReference type="EMBL" id="AZGO01000043">
    <property type="protein sequence ID" value="KRM36916.1"/>
    <property type="molecule type" value="Genomic_DNA"/>
</dbReference>
<sequence length="69" mass="7808">MLRQYLTPAFLRHLVISDGALVVLIIIYNLLAMLIPIVKLTWLTGLCIFILINVILIGLKVVIPLLNQR</sequence>
<name>A0A922PV07_9LACO</name>
<reference evidence="2 3" key="1">
    <citation type="journal article" date="2015" name="Genome Announc.">
        <title>Expanding the biotechnology potential of lactobacilli through comparative genomics of 213 strains and associated genera.</title>
        <authorList>
            <person name="Sun Z."/>
            <person name="Harris H.M."/>
            <person name="McCann A."/>
            <person name="Guo C."/>
            <person name="Argimon S."/>
            <person name="Zhang W."/>
            <person name="Yang X."/>
            <person name="Jeffery I.B."/>
            <person name="Cooney J.C."/>
            <person name="Kagawa T.F."/>
            <person name="Liu W."/>
            <person name="Song Y."/>
            <person name="Salvetti E."/>
            <person name="Wrobel A."/>
            <person name="Rasinkangas P."/>
            <person name="Parkhill J."/>
            <person name="Rea M.C."/>
            <person name="O'Sullivan O."/>
            <person name="Ritari J."/>
            <person name="Douillard F.P."/>
            <person name="Paul Ross R."/>
            <person name="Yang R."/>
            <person name="Briner A.E."/>
            <person name="Felis G.E."/>
            <person name="de Vos W.M."/>
            <person name="Barrangou R."/>
            <person name="Klaenhammer T.R."/>
            <person name="Caufield P.W."/>
            <person name="Cui Y."/>
            <person name="Zhang H."/>
            <person name="O'Toole P.W."/>
        </authorList>
    </citation>
    <scope>NUCLEOTIDE SEQUENCE [LARGE SCALE GENOMIC DNA]</scope>
    <source>
        <strain evidence="2 3">DSM 8475</strain>
    </source>
</reference>
<dbReference type="GeneID" id="87979546"/>
<keyword evidence="1" id="KW-0812">Transmembrane</keyword>
<comment type="caution">
    <text evidence="2">The sequence shown here is derived from an EMBL/GenBank/DDBJ whole genome shotgun (WGS) entry which is preliminary data.</text>
</comment>
<accession>A0A922PV07</accession>
<feature type="transmembrane region" description="Helical" evidence="1">
    <location>
        <begin position="41"/>
        <end position="63"/>
    </location>
</feature>
<evidence type="ECO:0000313" key="3">
    <source>
        <dbReference type="Proteomes" id="UP000051085"/>
    </source>
</evidence>
<evidence type="ECO:0000313" key="2">
    <source>
        <dbReference type="EMBL" id="KRM36916.1"/>
    </source>
</evidence>
<keyword evidence="1" id="KW-1133">Transmembrane helix</keyword>
<evidence type="ECO:0000256" key="1">
    <source>
        <dbReference type="SAM" id="Phobius"/>
    </source>
</evidence>
<dbReference type="Proteomes" id="UP000051085">
    <property type="component" value="Unassembled WGS sequence"/>
</dbReference>
<feature type="transmembrane region" description="Helical" evidence="1">
    <location>
        <begin position="12"/>
        <end position="35"/>
    </location>
</feature>